<dbReference type="Gene3D" id="1.10.101.10">
    <property type="entry name" value="PGBD-like superfamily/PGBD"/>
    <property type="match status" value="1"/>
</dbReference>
<comment type="caution">
    <text evidence="5">The sequence shown here is derived from an EMBL/GenBank/DDBJ whole genome shotgun (WGS) entry which is preliminary data.</text>
</comment>
<dbReference type="InterPro" id="IPR052179">
    <property type="entry name" value="DD-CPase-like"/>
</dbReference>
<feature type="compositionally biased region" description="Acidic residues" evidence="1">
    <location>
        <begin position="40"/>
        <end position="53"/>
    </location>
</feature>
<feature type="signal peptide" evidence="2">
    <location>
        <begin position="1"/>
        <end position="26"/>
    </location>
</feature>
<dbReference type="InterPro" id="IPR036366">
    <property type="entry name" value="PGBDSf"/>
</dbReference>
<feature type="domain" description="Peptidoglycan binding-like" evidence="3">
    <location>
        <begin position="75"/>
        <end position="130"/>
    </location>
</feature>
<dbReference type="SUPFAM" id="SSF55166">
    <property type="entry name" value="Hedgehog/DD-peptidase"/>
    <property type="match status" value="1"/>
</dbReference>
<reference evidence="6" key="1">
    <citation type="journal article" date="2019" name="Int. J. Syst. Evol. Microbiol.">
        <title>The Global Catalogue of Microorganisms (GCM) 10K type strain sequencing project: providing services to taxonomists for standard genome sequencing and annotation.</title>
        <authorList>
            <consortium name="The Broad Institute Genomics Platform"/>
            <consortium name="The Broad Institute Genome Sequencing Center for Infectious Disease"/>
            <person name="Wu L."/>
            <person name="Ma J."/>
        </authorList>
    </citation>
    <scope>NUCLEOTIDE SEQUENCE [LARGE SCALE GENOMIC DNA]</scope>
    <source>
        <strain evidence="6">R28</strain>
    </source>
</reference>
<accession>A0ABW4W1W1</accession>
<evidence type="ECO:0000259" key="4">
    <source>
        <dbReference type="Pfam" id="PF02557"/>
    </source>
</evidence>
<evidence type="ECO:0000259" key="3">
    <source>
        <dbReference type="Pfam" id="PF01471"/>
    </source>
</evidence>
<evidence type="ECO:0000313" key="6">
    <source>
        <dbReference type="Proteomes" id="UP001597383"/>
    </source>
</evidence>
<dbReference type="PANTHER" id="PTHR34385">
    <property type="entry name" value="D-ALANYL-D-ALANINE CARBOXYPEPTIDASE"/>
    <property type="match status" value="1"/>
</dbReference>
<evidence type="ECO:0000256" key="1">
    <source>
        <dbReference type="SAM" id="MobiDB-lite"/>
    </source>
</evidence>
<keyword evidence="2" id="KW-0732">Signal</keyword>
<gene>
    <name evidence="5" type="ORF">ACFSJF_08315</name>
</gene>
<keyword evidence="5" id="KW-0121">Carboxypeptidase</keyword>
<dbReference type="InterPro" id="IPR036365">
    <property type="entry name" value="PGBD-like_sf"/>
</dbReference>
<dbReference type="InterPro" id="IPR003709">
    <property type="entry name" value="VanY-like_core_dom"/>
</dbReference>
<dbReference type="Pfam" id="PF02557">
    <property type="entry name" value="VanY"/>
    <property type="match status" value="1"/>
</dbReference>
<dbReference type="RefSeq" id="WP_377556581.1">
    <property type="nucleotide sequence ID" value="NZ_JBHUHQ010000014.1"/>
</dbReference>
<keyword evidence="6" id="KW-1185">Reference proteome</keyword>
<dbReference type="Pfam" id="PF01471">
    <property type="entry name" value="PG_binding_1"/>
    <property type="match status" value="1"/>
</dbReference>
<feature type="compositionally biased region" description="Polar residues" evidence="1">
    <location>
        <begin position="26"/>
        <end position="39"/>
    </location>
</feature>
<protein>
    <submittedName>
        <fullName evidence="5">D-alanyl-D-alanine carboxypeptidase family protein</fullName>
    </submittedName>
</protein>
<dbReference type="GO" id="GO:0004180">
    <property type="term" value="F:carboxypeptidase activity"/>
    <property type="evidence" value="ECO:0007669"/>
    <property type="project" value="UniProtKB-KW"/>
</dbReference>
<name>A0ABW4W1W1_9BACI</name>
<proteinExistence type="predicted"/>
<dbReference type="Proteomes" id="UP001597383">
    <property type="component" value="Unassembled WGS sequence"/>
</dbReference>
<dbReference type="InterPro" id="IPR009045">
    <property type="entry name" value="Zn_M74/Hedgehog-like"/>
</dbReference>
<dbReference type="InterPro" id="IPR002477">
    <property type="entry name" value="Peptidoglycan-bd-like"/>
</dbReference>
<dbReference type="CDD" id="cd14852">
    <property type="entry name" value="LD-carboxypeptidase"/>
    <property type="match status" value="1"/>
</dbReference>
<feature type="domain" description="D-alanyl-D-alanine carboxypeptidase-like core" evidence="4">
    <location>
        <begin position="202"/>
        <end position="330"/>
    </location>
</feature>
<dbReference type="InterPro" id="IPR058193">
    <property type="entry name" value="VanY/YodJ_core_dom"/>
</dbReference>
<evidence type="ECO:0000256" key="2">
    <source>
        <dbReference type="SAM" id="SignalP"/>
    </source>
</evidence>
<evidence type="ECO:0000313" key="5">
    <source>
        <dbReference type="EMBL" id="MFD2044265.1"/>
    </source>
</evidence>
<dbReference type="EMBL" id="JBHUHQ010000014">
    <property type="protein sequence ID" value="MFD2044265.1"/>
    <property type="molecule type" value="Genomic_DNA"/>
</dbReference>
<keyword evidence="5" id="KW-0645">Protease</keyword>
<dbReference type="SUPFAM" id="SSF47090">
    <property type="entry name" value="PGBD-like"/>
    <property type="match status" value="1"/>
</dbReference>
<feature type="chain" id="PRO_5046165606" evidence="2">
    <location>
        <begin position="27"/>
        <end position="354"/>
    </location>
</feature>
<sequence>MLKGKKSIAVFVIVIALLLTGCNSFHQESPEETSQPDTSNEQDQEEQQDDNNEDINEEEEMLTLPKKDLQKGDKGEPVRILQEILIELGYEIDLTEIYNQETVWAITDLQVQQEDFDVTGIYEEQTREILELVITGDLQITPGSALAFQESTTIDEETVELGNPYEILALINKKHALPADYEPEDLVVPDVRFPFPEDLPKKQMRKIAAKALEQMFAAADQKGLDLFAQSGFRSYERQEGLFASYVSAHGEEEANTFSARPGESEHQSGLAMDVTSPDADYQLTTAFGETEEGIWLQENAADFGFIIRYPLGKEEITEYQYEPWHLRYVGVRAAKEIMEQEITLEEYLGELKKN</sequence>
<dbReference type="Gene3D" id="3.30.1380.10">
    <property type="match status" value="1"/>
</dbReference>
<dbReference type="PANTHER" id="PTHR34385:SF1">
    <property type="entry name" value="PEPTIDOGLYCAN L-ALANYL-D-GLUTAMATE ENDOPEPTIDASE CWLK"/>
    <property type="match status" value="1"/>
</dbReference>
<dbReference type="PROSITE" id="PS51257">
    <property type="entry name" value="PROKAR_LIPOPROTEIN"/>
    <property type="match status" value="1"/>
</dbReference>
<feature type="region of interest" description="Disordered" evidence="1">
    <location>
        <begin position="26"/>
        <end position="53"/>
    </location>
</feature>
<organism evidence="5 6">
    <name type="scientific">Ornithinibacillus salinisoli</name>
    <dbReference type="NCBI Taxonomy" id="1848459"/>
    <lineage>
        <taxon>Bacteria</taxon>
        <taxon>Bacillati</taxon>
        <taxon>Bacillota</taxon>
        <taxon>Bacilli</taxon>
        <taxon>Bacillales</taxon>
        <taxon>Bacillaceae</taxon>
        <taxon>Ornithinibacillus</taxon>
    </lineage>
</organism>
<keyword evidence="5" id="KW-0378">Hydrolase</keyword>